<evidence type="ECO:0000256" key="4">
    <source>
        <dbReference type="ARBA" id="ARBA00022832"/>
    </source>
</evidence>
<name>A0A328ZKT3_9BURK</name>
<dbReference type="EMBL" id="QLTA01000006">
    <property type="protein sequence ID" value="RAR85262.1"/>
    <property type="molecule type" value="Genomic_DNA"/>
</dbReference>
<evidence type="ECO:0000256" key="5">
    <source>
        <dbReference type="ARBA" id="ARBA00022989"/>
    </source>
</evidence>
<evidence type="ECO:0000313" key="13">
    <source>
        <dbReference type="Proteomes" id="UP000248856"/>
    </source>
</evidence>
<keyword evidence="6" id="KW-0560">Oxidoreductase</keyword>
<evidence type="ECO:0000313" key="12">
    <source>
        <dbReference type="EMBL" id="RAR85262.1"/>
    </source>
</evidence>
<evidence type="ECO:0000256" key="2">
    <source>
        <dbReference type="ARBA" id="ARBA00008749"/>
    </source>
</evidence>
<organism evidence="12 13">
    <name type="scientific">Paracidovorax anthurii</name>
    <dbReference type="NCBI Taxonomy" id="78229"/>
    <lineage>
        <taxon>Bacteria</taxon>
        <taxon>Pseudomonadati</taxon>
        <taxon>Pseudomonadota</taxon>
        <taxon>Betaproteobacteria</taxon>
        <taxon>Burkholderiales</taxon>
        <taxon>Comamonadaceae</taxon>
        <taxon>Paracidovorax</taxon>
    </lineage>
</organism>
<evidence type="ECO:0000256" key="8">
    <source>
        <dbReference type="ARBA" id="ARBA00023098"/>
    </source>
</evidence>
<keyword evidence="9 10" id="KW-0472">Membrane</keyword>
<evidence type="ECO:0000256" key="3">
    <source>
        <dbReference type="ARBA" id="ARBA00022692"/>
    </source>
</evidence>
<evidence type="ECO:0000256" key="10">
    <source>
        <dbReference type="SAM" id="Phobius"/>
    </source>
</evidence>
<dbReference type="PRINTS" id="PR00075">
    <property type="entry name" value="FACDDSATRASE"/>
</dbReference>
<keyword evidence="3 10" id="KW-0812">Transmembrane</keyword>
<feature type="transmembrane region" description="Helical" evidence="10">
    <location>
        <begin position="21"/>
        <end position="43"/>
    </location>
</feature>
<dbReference type="OrthoDB" id="19906at2"/>
<evidence type="ECO:0000256" key="6">
    <source>
        <dbReference type="ARBA" id="ARBA00023002"/>
    </source>
</evidence>
<reference evidence="12 13" key="1">
    <citation type="submission" date="2018-06" db="EMBL/GenBank/DDBJ databases">
        <title>Genomic Encyclopedia of Archaeal and Bacterial Type Strains, Phase II (KMG-II): from individual species to whole genera.</title>
        <authorList>
            <person name="Goeker M."/>
        </authorList>
    </citation>
    <scope>NUCLEOTIDE SEQUENCE [LARGE SCALE GENOMIC DNA]</scope>
    <source>
        <strain evidence="12 13">CFPB 3232</strain>
    </source>
</reference>
<keyword evidence="13" id="KW-1185">Reference proteome</keyword>
<dbReference type="AlphaFoldDB" id="A0A328ZKT3"/>
<dbReference type="InterPro" id="IPR005804">
    <property type="entry name" value="FA_desaturase_dom"/>
</dbReference>
<feature type="transmembrane region" description="Helical" evidence="10">
    <location>
        <begin position="177"/>
        <end position="196"/>
    </location>
</feature>
<dbReference type="Pfam" id="PF00487">
    <property type="entry name" value="FA_desaturase"/>
    <property type="match status" value="1"/>
</dbReference>
<evidence type="ECO:0000256" key="7">
    <source>
        <dbReference type="ARBA" id="ARBA00023004"/>
    </source>
</evidence>
<evidence type="ECO:0000256" key="1">
    <source>
        <dbReference type="ARBA" id="ARBA00004141"/>
    </source>
</evidence>
<sequence length="306" mass="34833">MSGAQTVLERHHLKLRRYDYVLGRLFVVLPVGGLVAAVLLWLAGWQVGAFELAMCLAMYLFTMMGIEIGFHRCFAHRAFRASPGLEWVLAVAGSMGGHGPLIWWVTTHRRHHRFVDTDDDPHTPNKDLGSPWRNFRSFLYGYVGWTLDTDVKLQEGWQSYGLDLYKRSILFKVHSRFALVSLLGLALPTVAGALFHRSAEGALLGLLWGGLVPVCLTQHLFWMINSFGHRVGAKPFHTRMVGDSRNCWWLALPTLGQGWHNNHHADPGCATTRKTWWQVDPGAWLIRAFERLGWASAVKWEQREIR</sequence>
<keyword evidence="5 10" id="KW-1133">Transmembrane helix</keyword>
<keyword evidence="7" id="KW-0408">Iron</keyword>
<feature type="domain" description="Fatty acid desaturase" evidence="11">
    <location>
        <begin position="54"/>
        <end position="271"/>
    </location>
</feature>
<comment type="similarity">
    <text evidence="2">Belongs to the fatty acid desaturase type 2 family.</text>
</comment>
<comment type="caution">
    <text evidence="12">The sequence shown here is derived from an EMBL/GenBank/DDBJ whole genome shotgun (WGS) entry which is preliminary data.</text>
</comment>
<dbReference type="RefSeq" id="WP_111876160.1">
    <property type="nucleotide sequence ID" value="NZ_CBCSGC010000017.1"/>
</dbReference>
<dbReference type="CDD" id="cd03505">
    <property type="entry name" value="Delta9-FADS-like"/>
    <property type="match status" value="1"/>
</dbReference>
<evidence type="ECO:0000259" key="11">
    <source>
        <dbReference type="Pfam" id="PF00487"/>
    </source>
</evidence>
<comment type="subcellular location">
    <subcellularLocation>
        <location evidence="1">Membrane</location>
        <topology evidence="1">Multi-pass membrane protein</topology>
    </subcellularLocation>
</comment>
<accession>A0A328ZKT3</accession>
<dbReference type="GO" id="GO:0016717">
    <property type="term" value="F:oxidoreductase activity, acting on paired donors, with oxidation of a pair of donors resulting in the reduction of molecular oxygen to two molecules of water"/>
    <property type="evidence" value="ECO:0007669"/>
    <property type="project" value="InterPro"/>
</dbReference>
<dbReference type="PANTHER" id="PTHR11351">
    <property type="entry name" value="ACYL-COA DESATURASE"/>
    <property type="match status" value="1"/>
</dbReference>
<dbReference type="PANTHER" id="PTHR11351:SF3">
    <property type="entry name" value="BLL4393 PROTEIN"/>
    <property type="match status" value="1"/>
</dbReference>
<dbReference type="InterPro" id="IPR015876">
    <property type="entry name" value="Acyl-CoA_DS"/>
</dbReference>
<proteinExistence type="inferred from homology"/>
<feature type="transmembrane region" description="Helical" evidence="10">
    <location>
        <begin position="49"/>
        <end position="70"/>
    </location>
</feature>
<keyword evidence="8" id="KW-0443">Lipid metabolism</keyword>
<dbReference type="GO" id="GO:0006631">
    <property type="term" value="P:fatty acid metabolic process"/>
    <property type="evidence" value="ECO:0007669"/>
    <property type="project" value="UniProtKB-KW"/>
</dbReference>
<protein>
    <submittedName>
        <fullName evidence="12">Stearoyl-CoA desaturase (Delta-9 desaturase)</fullName>
    </submittedName>
</protein>
<gene>
    <name evidence="12" type="ORF">AX018_100640</name>
</gene>
<dbReference type="Proteomes" id="UP000248856">
    <property type="component" value="Unassembled WGS sequence"/>
</dbReference>
<keyword evidence="4" id="KW-0276">Fatty acid metabolism</keyword>
<evidence type="ECO:0000256" key="9">
    <source>
        <dbReference type="ARBA" id="ARBA00023136"/>
    </source>
</evidence>
<dbReference type="GO" id="GO:0016020">
    <property type="term" value="C:membrane"/>
    <property type="evidence" value="ECO:0007669"/>
    <property type="project" value="UniProtKB-SubCell"/>
</dbReference>
<feature type="transmembrane region" description="Helical" evidence="10">
    <location>
        <begin position="202"/>
        <end position="224"/>
    </location>
</feature>